<dbReference type="EMBL" id="CACRSU010000048">
    <property type="protein sequence ID" value="VYT50765.1"/>
    <property type="molecule type" value="Genomic_DNA"/>
</dbReference>
<organism evidence="1">
    <name type="scientific">Bacteroides intestinalis</name>
    <dbReference type="NCBI Taxonomy" id="329854"/>
    <lineage>
        <taxon>Bacteria</taxon>
        <taxon>Pseudomonadati</taxon>
        <taxon>Bacteroidota</taxon>
        <taxon>Bacteroidia</taxon>
        <taxon>Bacteroidales</taxon>
        <taxon>Bacteroidaceae</taxon>
        <taxon>Bacteroides</taxon>
    </lineage>
</organism>
<accession>A0A6N2X9F0</accession>
<dbReference type="InterPro" id="IPR041055">
    <property type="entry name" value="Kinase-PolyVal"/>
</dbReference>
<evidence type="ECO:0000313" key="1">
    <source>
        <dbReference type="EMBL" id="VYT50765.1"/>
    </source>
</evidence>
<protein>
    <submittedName>
        <fullName evidence="1">Uncharacterized protein</fullName>
    </submittedName>
</protein>
<reference evidence="1" key="1">
    <citation type="submission" date="2019-11" db="EMBL/GenBank/DDBJ databases">
        <authorList>
            <person name="Feng L."/>
        </authorList>
    </citation>
    <scope>NUCLEOTIDE SEQUENCE</scope>
    <source>
        <strain evidence="1">BintestinalisLFYP9</strain>
    </source>
</reference>
<gene>
    <name evidence="1" type="ORF">BILFYP9_04436</name>
</gene>
<sequence>MNNFEYAGDDLTNFFIRIEAHNHFFYNVAYTLVGFAYNSMHEFCAVLVQPYVRAKREATEEEIADYMEALGFEMDYEDEYHNEEYEVFDAVPNNVLYGIDNKLYFIDTQIRLRLRHIE</sequence>
<proteinExistence type="predicted"/>
<name>A0A6N2X9F0_9BACE</name>
<dbReference type="AlphaFoldDB" id="A0A6N2X9F0"/>
<dbReference type="Pfam" id="PF18762">
    <property type="entry name" value="Kinase-PolyVal"/>
    <property type="match status" value="1"/>
</dbReference>